<evidence type="ECO:0000259" key="1">
    <source>
        <dbReference type="Pfam" id="PF23639"/>
    </source>
</evidence>
<gene>
    <name evidence="2" type="ORF">PhaeoP88_04678</name>
</gene>
<dbReference type="EMBL" id="CP010733">
    <property type="protein sequence ID" value="AUR01990.1"/>
    <property type="molecule type" value="Genomic_DNA"/>
</dbReference>
<dbReference type="GO" id="GO:0003677">
    <property type="term" value="F:DNA binding"/>
    <property type="evidence" value="ECO:0007669"/>
    <property type="project" value="InterPro"/>
</dbReference>
<evidence type="ECO:0000313" key="2">
    <source>
        <dbReference type="EMBL" id="AUR01990.1"/>
    </source>
</evidence>
<accession>A0A2I7KHB5</accession>
<organism evidence="2 3">
    <name type="scientific">Phaeobacter inhibens</name>
    <dbReference type="NCBI Taxonomy" id="221822"/>
    <lineage>
        <taxon>Bacteria</taxon>
        <taxon>Pseudomonadati</taxon>
        <taxon>Pseudomonadota</taxon>
        <taxon>Alphaproteobacteria</taxon>
        <taxon>Rhodobacterales</taxon>
        <taxon>Roseobacteraceae</taxon>
        <taxon>Phaeobacter</taxon>
    </lineage>
</organism>
<reference evidence="2 3" key="1">
    <citation type="journal article" date="2017" name="Front. Microbiol.">
        <title>Phaeobacter piscinae sp. nov., a species of the Roseobacter group and potential aquaculture probiont.</title>
        <authorList>
            <person name="Sonnenschein E.C."/>
            <person name="Phippen C.B.W."/>
            <person name="Nielsen K.F."/>
            <person name="Mateiu R.V."/>
            <person name="Melchiorsen J."/>
            <person name="Gram L."/>
            <person name="Overmann J."/>
            <person name="Freese H.M."/>
        </authorList>
    </citation>
    <scope>NUCLEOTIDE SEQUENCE [LARGE SCALE GENOMIC DNA]</scope>
    <source>
        <strain evidence="2 3">P88</strain>
        <plasmid evidence="3">pp88_h</plasmid>
    </source>
</reference>
<dbReference type="Proteomes" id="UP000236447">
    <property type="component" value="Plasmid pP88_h"/>
</dbReference>
<reference evidence="2 3" key="2">
    <citation type="journal article" date="2017" name="Genome Biol. Evol.">
        <title>Trajectories and Drivers of Genome Evolution in Surface-Associated Marine Phaeobacter.</title>
        <authorList>
            <person name="Freese H.M."/>
            <person name="Sikorski J."/>
            <person name="Bunk B."/>
            <person name="Scheuner C."/>
            <person name="Meier-Kolthoff J.P."/>
            <person name="Sproer C."/>
            <person name="Gram L."/>
            <person name="Overmann J."/>
        </authorList>
    </citation>
    <scope>NUCLEOTIDE SEQUENCE [LARGE SCALE GENOMIC DNA]</scope>
    <source>
        <strain evidence="2 3">P88</strain>
        <plasmid evidence="3">pp88_h</plasmid>
    </source>
</reference>
<dbReference type="RefSeq" id="WP_102884807.1">
    <property type="nucleotide sequence ID" value="NZ_CP010733.1"/>
</dbReference>
<dbReference type="InterPro" id="IPR055570">
    <property type="entry name" value="DUF7146"/>
</dbReference>
<dbReference type="GO" id="GO:0006260">
    <property type="term" value="P:DNA replication"/>
    <property type="evidence" value="ECO:0007669"/>
    <property type="project" value="InterPro"/>
</dbReference>
<protein>
    <submittedName>
        <fullName evidence="2">DNA primase (Bacterial type)</fullName>
    </submittedName>
</protein>
<dbReference type="Gene3D" id="3.90.580.10">
    <property type="entry name" value="Zinc finger, CHC2-type domain"/>
    <property type="match status" value="1"/>
</dbReference>
<dbReference type="GO" id="GO:0008270">
    <property type="term" value="F:zinc ion binding"/>
    <property type="evidence" value="ECO:0007669"/>
    <property type="project" value="InterPro"/>
</dbReference>
<dbReference type="Pfam" id="PF23639">
    <property type="entry name" value="DUF7146"/>
    <property type="match status" value="1"/>
</dbReference>
<name>A0A2I7KHB5_9RHOB</name>
<dbReference type="InterPro" id="IPR036977">
    <property type="entry name" value="DNA_primase_Znf_CHC2"/>
</dbReference>
<evidence type="ECO:0000313" key="3">
    <source>
        <dbReference type="Proteomes" id="UP000236447"/>
    </source>
</evidence>
<proteinExistence type="predicted"/>
<dbReference type="AlphaFoldDB" id="A0A2I7KHB5"/>
<sequence length="400" mass="44950">MSFPDDPRIDQAKQLSVREVLERLNVFDLKENRRRDEMFGPCIACGDAGHNPKSGPPDRFNINLVSGAFFCRKCGLVGGDVIHLVQQKEGISFKDALSWLCGDQVDIDQAERQRLRDEAERKARAQAKRQNTYRQRKINAARYMWQDAGSHDRAMVGRYFEARGLPSDVSALPVRFLPDHPYEIWRKEGVKGDQKWVRHVPHSGPCMICPIVDWSTNSVMAVHQTWIDPQPPHDKAVIIFEGEQVNSKLVLGSMKGNFIPLITPQGADTMICAEGVETLLSAWLARPDRYRSAAAWAGVSLGNMAGKMERSSKRGVPSGIPKLDIDEPAWVPPPWVKRLIFVQDGDSDPEATRALLMSGLRRARHVYPKIEISIVSAPPGLDMNDVLRAKKKKNRTDTDD</sequence>
<keyword evidence="2" id="KW-0614">Plasmid</keyword>
<geneLocation type="plasmid" evidence="3">
    <name>pp88_h</name>
</geneLocation>
<dbReference type="SUPFAM" id="SSF57783">
    <property type="entry name" value="Zinc beta-ribbon"/>
    <property type="match status" value="1"/>
</dbReference>
<feature type="domain" description="DUF7146" evidence="1">
    <location>
        <begin position="136"/>
        <end position="259"/>
    </location>
</feature>